<organism evidence="3 4">
    <name type="scientific">Anthostomella pinea</name>
    <dbReference type="NCBI Taxonomy" id="933095"/>
    <lineage>
        <taxon>Eukaryota</taxon>
        <taxon>Fungi</taxon>
        <taxon>Dikarya</taxon>
        <taxon>Ascomycota</taxon>
        <taxon>Pezizomycotina</taxon>
        <taxon>Sordariomycetes</taxon>
        <taxon>Xylariomycetidae</taxon>
        <taxon>Xylariales</taxon>
        <taxon>Xylariaceae</taxon>
        <taxon>Anthostomella</taxon>
    </lineage>
</organism>
<evidence type="ECO:0000256" key="2">
    <source>
        <dbReference type="SAM" id="Phobius"/>
    </source>
</evidence>
<dbReference type="Proteomes" id="UP001295740">
    <property type="component" value="Unassembled WGS sequence"/>
</dbReference>
<keyword evidence="4" id="KW-1185">Reference proteome</keyword>
<keyword evidence="2" id="KW-0472">Membrane</keyword>
<evidence type="ECO:0000256" key="1">
    <source>
        <dbReference type="SAM" id="MobiDB-lite"/>
    </source>
</evidence>
<keyword evidence="2" id="KW-1133">Transmembrane helix</keyword>
<keyword evidence="2" id="KW-0812">Transmembrane</keyword>
<reference evidence="3" key="1">
    <citation type="submission" date="2023-10" db="EMBL/GenBank/DDBJ databases">
        <authorList>
            <person name="Hackl T."/>
        </authorList>
    </citation>
    <scope>NUCLEOTIDE SEQUENCE</scope>
</reference>
<feature type="transmembrane region" description="Helical" evidence="2">
    <location>
        <begin position="131"/>
        <end position="155"/>
    </location>
</feature>
<name>A0AAI8YNI4_9PEZI</name>
<comment type="caution">
    <text evidence="3">The sequence shown here is derived from an EMBL/GenBank/DDBJ whole genome shotgun (WGS) entry which is preliminary data.</text>
</comment>
<dbReference type="EMBL" id="CAUWAG010000020">
    <property type="protein sequence ID" value="CAJ2513772.1"/>
    <property type="molecule type" value="Genomic_DNA"/>
</dbReference>
<proteinExistence type="predicted"/>
<feature type="region of interest" description="Disordered" evidence="1">
    <location>
        <begin position="79"/>
        <end position="124"/>
    </location>
</feature>
<dbReference type="AlphaFoldDB" id="A0AAI8YNI4"/>
<protein>
    <submittedName>
        <fullName evidence="3">Uu.00g018910.m01.CDS01</fullName>
    </submittedName>
</protein>
<gene>
    <name evidence="3" type="ORF">KHLLAP_LOCUS14240</name>
</gene>
<evidence type="ECO:0000313" key="3">
    <source>
        <dbReference type="EMBL" id="CAJ2513772.1"/>
    </source>
</evidence>
<evidence type="ECO:0000313" key="4">
    <source>
        <dbReference type="Proteomes" id="UP001295740"/>
    </source>
</evidence>
<accession>A0AAI8YNI4</accession>
<sequence>MSFVSHYETQKRTAQAVIGGYNEGTPDSLLRYRTPECKHMIHPASVAKAMSVEEIGNEELTLGTTAIFPWPWNHMSSSSSSPSIPSSALPSTQAPSQAPFSGASSSAAATTAASSSGPNTSGNNDNNNTGAIVGGVIGGLALVGGFGVAAIYVFLEYRRNRAADTTQEEENRTLVTRGTLLPPTAEQERKQPAWVASVELPAFPKSPAELPAGEWRR</sequence>